<keyword evidence="1" id="KW-0597">Phosphoprotein</keyword>
<dbReference type="InterPro" id="IPR001680">
    <property type="entry name" value="WD40_rpt"/>
</dbReference>
<evidence type="ECO:0000313" key="6">
    <source>
        <dbReference type="Proteomes" id="UP001152888"/>
    </source>
</evidence>
<dbReference type="PANTHER" id="PTHR14091">
    <property type="entry name" value="PERIODIC TRYPTOPHAN PROTEIN 1"/>
    <property type="match status" value="1"/>
</dbReference>
<evidence type="ECO:0000313" key="5">
    <source>
        <dbReference type="EMBL" id="CAH2017677.1"/>
    </source>
</evidence>
<evidence type="ECO:0000256" key="1">
    <source>
        <dbReference type="ARBA" id="ARBA00022553"/>
    </source>
</evidence>
<evidence type="ECO:0008006" key="7">
    <source>
        <dbReference type="Google" id="ProtNLM"/>
    </source>
</evidence>
<dbReference type="PROSITE" id="PS50082">
    <property type="entry name" value="WD_REPEATS_2"/>
    <property type="match status" value="1"/>
</dbReference>
<organism evidence="5 6">
    <name type="scientific">Acanthoscelides obtectus</name>
    <name type="common">Bean weevil</name>
    <name type="synonym">Bruchus obtectus</name>
    <dbReference type="NCBI Taxonomy" id="200917"/>
    <lineage>
        <taxon>Eukaryota</taxon>
        <taxon>Metazoa</taxon>
        <taxon>Ecdysozoa</taxon>
        <taxon>Arthropoda</taxon>
        <taxon>Hexapoda</taxon>
        <taxon>Insecta</taxon>
        <taxon>Pterygota</taxon>
        <taxon>Neoptera</taxon>
        <taxon>Endopterygota</taxon>
        <taxon>Coleoptera</taxon>
        <taxon>Polyphaga</taxon>
        <taxon>Cucujiformia</taxon>
        <taxon>Chrysomeloidea</taxon>
        <taxon>Chrysomelidae</taxon>
        <taxon>Bruchinae</taxon>
        <taxon>Bruchini</taxon>
        <taxon>Acanthoscelides</taxon>
    </lineage>
</organism>
<accession>A0A9P0QDF0</accession>
<dbReference type="Pfam" id="PF00400">
    <property type="entry name" value="WD40"/>
    <property type="match status" value="1"/>
</dbReference>
<keyword evidence="2 4" id="KW-0853">WD repeat</keyword>
<dbReference type="PANTHER" id="PTHR14091:SF0">
    <property type="entry name" value="PERIODIC TRYPTOPHAN PROTEIN 1 HOMOLOG"/>
    <property type="match status" value="1"/>
</dbReference>
<evidence type="ECO:0000256" key="2">
    <source>
        <dbReference type="ARBA" id="ARBA00022574"/>
    </source>
</evidence>
<comment type="caution">
    <text evidence="5">The sequence shown here is derived from an EMBL/GenBank/DDBJ whole genome shotgun (WGS) entry which is preliminary data.</text>
</comment>
<evidence type="ECO:0000256" key="3">
    <source>
        <dbReference type="ARBA" id="ARBA00022737"/>
    </source>
</evidence>
<dbReference type="SMART" id="SM00320">
    <property type="entry name" value="WD40"/>
    <property type="match status" value="2"/>
</dbReference>
<dbReference type="Proteomes" id="UP001152888">
    <property type="component" value="Unassembled WGS sequence"/>
</dbReference>
<keyword evidence="6" id="KW-1185">Reference proteome</keyword>
<sequence length="207" mass="23484">MFFFNTIMHIDDLKSIPRITSLATEVEEDADDDSEKEDDLIKPTDNLILVGHVEKDASVLEVHIYNEEEESFYVHHDIFLPSFPLCLEWLNYEPNSPKGNYCAVGSLSPIIEVWDIDLVNVLEPAFTLGRSGSRKKNKERIGHTDAVLALAWNKTFDHVIASGSADHSILLWDMEKQVPNTTITAFGEKVQCLDWHRLESQTCLQGV</sequence>
<evidence type="ECO:0000256" key="4">
    <source>
        <dbReference type="PROSITE-ProRule" id="PRU00221"/>
    </source>
</evidence>
<keyword evidence="3" id="KW-0677">Repeat</keyword>
<dbReference type="PROSITE" id="PS00678">
    <property type="entry name" value="WD_REPEATS_1"/>
    <property type="match status" value="1"/>
</dbReference>
<gene>
    <name evidence="5" type="ORF">ACAOBT_LOCUS36157</name>
</gene>
<reference evidence="5" key="1">
    <citation type="submission" date="2022-03" db="EMBL/GenBank/DDBJ databases">
        <authorList>
            <person name="Sayadi A."/>
        </authorList>
    </citation>
    <scope>NUCLEOTIDE SEQUENCE</scope>
</reference>
<dbReference type="GO" id="GO:0005634">
    <property type="term" value="C:nucleus"/>
    <property type="evidence" value="ECO:0007669"/>
    <property type="project" value="TreeGrafter"/>
</dbReference>
<dbReference type="SUPFAM" id="SSF50978">
    <property type="entry name" value="WD40 repeat-like"/>
    <property type="match status" value="1"/>
</dbReference>
<protein>
    <recommendedName>
        <fullName evidence="7">Periodic tryptophan protein 1</fullName>
    </recommendedName>
</protein>
<name>A0A9P0QDF0_ACAOB</name>
<dbReference type="Gene3D" id="2.130.10.10">
    <property type="entry name" value="YVTN repeat-like/Quinoprotein amine dehydrogenase"/>
    <property type="match status" value="1"/>
</dbReference>
<dbReference type="EMBL" id="CAKOFQ010009390">
    <property type="protein sequence ID" value="CAH2017677.1"/>
    <property type="molecule type" value="Genomic_DNA"/>
</dbReference>
<dbReference type="OrthoDB" id="270624at2759"/>
<feature type="repeat" description="WD" evidence="4">
    <location>
        <begin position="140"/>
        <end position="182"/>
    </location>
</feature>
<dbReference type="InterPro" id="IPR044285">
    <property type="entry name" value="PWP1"/>
</dbReference>
<dbReference type="InterPro" id="IPR019775">
    <property type="entry name" value="WD40_repeat_CS"/>
</dbReference>
<dbReference type="PROSITE" id="PS50294">
    <property type="entry name" value="WD_REPEATS_REGION"/>
    <property type="match status" value="1"/>
</dbReference>
<proteinExistence type="predicted"/>
<dbReference type="InterPro" id="IPR015943">
    <property type="entry name" value="WD40/YVTN_repeat-like_dom_sf"/>
</dbReference>
<dbReference type="InterPro" id="IPR036322">
    <property type="entry name" value="WD40_repeat_dom_sf"/>
</dbReference>
<dbReference type="AlphaFoldDB" id="A0A9P0QDF0"/>
<dbReference type="GO" id="GO:0006364">
    <property type="term" value="P:rRNA processing"/>
    <property type="evidence" value="ECO:0007669"/>
    <property type="project" value="InterPro"/>
</dbReference>